<dbReference type="EMBL" id="JAPZBQ010000005">
    <property type="protein sequence ID" value="KAJ5328721.1"/>
    <property type="molecule type" value="Genomic_DNA"/>
</dbReference>
<protein>
    <submittedName>
        <fullName evidence="1">Uncharacterized protein</fullName>
    </submittedName>
</protein>
<evidence type="ECO:0000313" key="2">
    <source>
        <dbReference type="Proteomes" id="UP001147695"/>
    </source>
</evidence>
<dbReference type="Proteomes" id="UP001147695">
    <property type="component" value="Unassembled WGS sequence"/>
</dbReference>
<name>A0A9W9Q7W0_PENBR</name>
<comment type="caution">
    <text evidence="1">The sequence shown here is derived from an EMBL/GenBank/DDBJ whole genome shotgun (WGS) entry which is preliminary data.</text>
</comment>
<dbReference type="AlphaFoldDB" id="A0A9W9Q7W0"/>
<sequence length="70" mass="8026">MCRACGPRQLPVNSTILKPERNQRNFLSWYGCQDPPKANKRHTPRLSIISYYTTSQEGKHGLYGMSEAEI</sequence>
<proteinExistence type="predicted"/>
<gene>
    <name evidence="1" type="ORF">N7452_009111</name>
</gene>
<evidence type="ECO:0000313" key="1">
    <source>
        <dbReference type="EMBL" id="KAJ5328721.1"/>
    </source>
</evidence>
<reference evidence="1" key="2">
    <citation type="journal article" date="2023" name="IMA Fungus">
        <title>Comparative genomic study of the Penicillium genus elucidates a diverse pangenome and 15 lateral gene transfer events.</title>
        <authorList>
            <person name="Petersen C."/>
            <person name="Sorensen T."/>
            <person name="Nielsen M.R."/>
            <person name="Sondergaard T.E."/>
            <person name="Sorensen J.L."/>
            <person name="Fitzpatrick D.A."/>
            <person name="Frisvad J.C."/>
            <person name="Nielsen K.L."/>
        </authorList>
    </citation>
    <scope>NUCLEOTIDE SEQUENCE</scope>
    <source>
        <strain evidence="1">IBT 35673</strain>
    </source>
</reference>
<reference evidence="1" key="1">
    <citation type="submission" date="2022-12" db="EMBL/GenBank/DDBJ databases">
        <authorList>
            <person name="Petersen C."/>
        </authorList>
    </citation>
    <scope>NUCLEOTIDE SEQUENCE</scope>
    <source>
        <strain evidence="1">IBT 35673</strain>
    </source>
</reference>
<organism evidence="1 2">
    <name type="scientific">Penicillium brevicompactum</name>
    <dbReference type="NCBI Taxonomy" id="5074"/>
    <lineage>
        <taxon>Eukaryota</taxon>
        <taxon>Fungi</taxon>
        <taxon>Dikarya</taxon>
        <taxon>Ascomycota</taxon>
        <taxon>Pezizomycotina</taxon>
        <taxon>Eurotiomycetes</taxon>
        <taxon>Eurotiomycetidae</taxon>
        <taxon>Eurotiales</taxon>
        <taxon>Aspergillaceae</taxon>
        <taxon>Penicillium</taxon>
    </lineage>
</organism>
<accession>A0A9W9Q7W0</accession>